<accession>A0A371DX10</accession>
<dbReference type="AlphaFoldDB" id="A0A371DX10"/>
<organism evidence="2 3">
    <name type="scientific">Lentinus brumalis</name>
    <dbReference type="NCBI Taxonomy" id="2498619"/>
    <lineage>
        <taxon>Eukaryota</taxon>
        <taxon>Fungi</taxon>
        <taxon>Dikarya</taxon>
        <taxon>Basidiomycota</taxon>
        <taxon>Agaricomycotina</taxon>
        <taxon>Agaricomycetes</taxon>
        <taxon>Polyporales</taxon>
        <taxon>Polyporaceae</taxon>
        <taxon>Lentinus</taxon>
    </lineage>
</organism>
<protein>
    <submittedName>
        <fullName evidence="2">Uncharacterized protein</fullName>
    </submittedName>
</protein>
<dbReference type="EMBL" id="KZ857379">
    <property type="protein sequence ID" value="RDX57056.1"/>
    <property type="molecule type" value="Genomic_DNA"/>
</dbReference>
<evidence type="ECO:0000313" key="3">
    <source>
        <dbReference type="Proteomes" id="UP000256964"/>
    </source>
</evidence>
<reference evidence="2 3" key="1">
    <citation type="journal article" date="2018" name="Biotechnol. Biofuels">
        <title>Integrative visual omics of the white-rot fungus Polyporus brumalis exposes the biotechnological potential of its oxidative enzymes for delignifying raw plant biomass.</title>
        <authorList>
            <person name="Miyauchi S."/>
            <person name="Rancon A."/>
            <person name="Drula E."/>
            <person name="Hage H."/>
            <person name="Chaduli D."/>
            <person name="Favel A."/>
            <person name="Grisel S."/>
            <person name="Henrissat B."/>
            <person name="Herpoel-Gimbert I."/>
            <person name="Ruiz-Duenas F.J."/>
            <person name="Chevret D."/>
            <person name="Hainaut M."/>
            <person name="Lin J."/>
            <person name="Wang M."/>
            <person name="Pangilinan J."/>
            <person name="Lipzen A."/>
            <person name="Lesage-Meessen L."/>
            <person name="Navarro D."/>
            <person name="Riley R."/>
            <person name="Grigoriev I.V."/>
            <person name="Zhou S."/>
            <person name="Raouche S."/>
            <person name="Rosso M.N."/>
        </authorList>
    </citation>
    <scope>NUCLEOTIDE SEQUENCE [LARGE SCALE GENOMIC DNA]</scope>
    <source>
        <strain evidence="2 3">BRFM 1820</strain>
    </source>
</reference>
<evidence type="ECO:0000256" key="1">
    <source>
        <dbReference type="SAM" id="Phobius"/>
    </source>
</evidence>
<keyword evidence="1" id="KW-0472">Membrane</keyword>
<keyword evidence="3" id="KW-1185">Reference proteome</keyword>
<feature type="transmembrane region" description="Helical" evidence="1">
    <location>
        <begin position="16"/>
        <end position="34"/>
    </location>
</feature>
<sequence length="62" mass="6410">MSDLTRSSPGGKGGCWYASLLSFSAFPSLSLLATSRARAYAHVPLFAPALPAPAGRAASDER</sequence>
<dbReference type="Proteomes" id="UP000256964">
    <property type="component" value="Unassembled WGS sequence"/>
</dbReference>
<evidence type="ECO:0000313" key="2">
    <source>
        <dbReference type="EMBL" id="RDX57056.1"/>
    </source>
</evidence>
<name>A0A371DX10_9APHY</name>
<keyword evidence="1" id="KW-1133">Transmembrane helix</keyword>
<keyword evidence="1" id="KW-0812">Transmembrane</keyword>
<gene>
    <name evidence="2" type="ORF">OH76DRAFT_1394816</name>
</gene>
<proteinExistence type="predicted"/>